<dbReference type="Proteomes" id="UP000682877">
    <property type="component" value="Chromosome 7"/>
</dbReference>
<evidence type="ECO:0000256" key="3">
    <source>
        <dbReference type="ARBA" id="ARBA00005006"/>
    </source>
</evidence>
<dbReference type="PANTHER" id="PTHR34378">
    <property type="entry name" value="GLUTAMATE--CYSTEINE LIGASE, CHLOROPLASTIC"/>
    <property type="match status" value="1"/>
</dbReference>
<dbReference type="InterPro" id="IPR011556">
    <property type="entry name" value="Glut_cys_lig_pln_type"/>
</dbReference>
<keyword evidence="15" id="KW-0804">Transcription</keyword>
<dbReference type="PANTHER" id="PTHR34378:SF4">
    <property type="entry name" value="GLUTAMATE--CYSTEINE LIGASE"/>
    <property type="match status" value="1"/>
</dbReference>
<evidence type="ECO:0000256" key="10">
    <source>
        <dbReference type="ARBA" id="ARBA00022684"/>
    </source>
</evidence>
<keyword evidence="9" id="KW-0934">Plastid</keyword>
<organism evidence="19 20">
    <name type="scientific">Arabidopsis arenosa</name>
    <name type="common">Sand rock-cress</name>
    <name type="synonym">Cardaminopsis arenosa</name>
    <dbReference type="NCBI Taxonomy" id="38785"/>
    <lineage>
        <taxon>Eukaryota</taxon>
        <taxon>Viridiplantae</taxon>
        <taxon>Streptophyta</taxon>
        <taxon>Embryophyta</taxon>
        <taxon>Tracheophyta</taxon>
        <taxon>Spermatophyta</taxon>
        <taxon>Magnoliopsida</taxon>
        <taxon>eudicotyledons</taxon>
        <taxon>Gunneridae</taxon>
        <taxon>Pentapetalae</taxon>
        <taxon>rosids</taxon>
        <taxon>malvids</taxon>
        <taxon>Brassicales</taxon>
        <taxon>Brassicaceae</taxon>
        <taxon>Camelineae</taxon>
        <taxon>Arabidopsis</taxon>
    </lineage>
</organism>
<evidence type="ECO:0000256" key="4">
    <source>
        <dbReference type="ARBA" id="ARBA00010253"/>
    </source>
</evidence>
<evidence type="ECO:0000256" key="1">
    <source>
        <dbReference type="ARBA" id="ARBA00004123"/>
    </source>
</evidence>
<sequence length="643" mass="71643">MPTSSASSVVATKPLTKEDLISYFASGCKPKEMWRIGTEHEKFGFEVKTLRPIKYEQITALLNGIADRFGWDKVLEKERIIGLKQGIQSISLEPGGQLELSGAPLETLHQTCDEIRSHLHQVKTVAEELEIGFLGIGYEPKSSLEDVTIVPKRRFDFITDHFARAGTSGPDMIFRTCTVQVNLDYSSETDMIRKFRASLALQPIATAIFANSPFSNGKPNGFLSVRSHIYIDSDKNRTGMLPFVFDDSFGFERYVEYALDLPMLFLIRNESYLDCKGMTFRDFMSGKISHLSNEQPTINDWEIHIGTIYPEVRLKKYLEMRGADGGPLGMLCALPAFWVGLLYDEDSLQTVLDMIDDWTSEEREMLRTQVPITGLKTMFRDIPLRHVAEDLLKLAKDGLERRGYNETGFLNAVTEVVKTGVTPAEKLLKLYNGEWGQNIDHVFQGLRQNGIFQGGQVIPLANMRPLSPPTARRIIVIPNRAVSSFFSSISFTSLLEFSKRDVLNLEQQDIVSVLAYISRTSRQAVYILSGRGYVSQASLLSLPSRENRIGRGIILYLSGWFQPMLTDVGLAVQSSRPNGILHVSLSGVSQSVAIANQLIAFGDVEVDVIFVCGPGTLFTPDAPGAPRERVRVNAVPVAQAPAE</sequence>
<keyword evidence="12" id="KW-0805">Transcription regulation</keyword>
<comment type="subcellular location">
    <subcellularLocation>
        <location evidence="1">Nucleus</location>
    </subcellularLocation>
    <subcellularLocation>
        <location evidence="2">Plastid</location>
        <location evidence="2">Chloroplast</location>
    </subcellularLocation>
</comment>
<keyword evidence="8" id="KW-0150">Chloroplast</keyword>
<dbReference type="GO" id="GO:0009507">
    <property type="term" value="C:chloroplast"/>
    <property type="evidence" value="ECO:0007669"/>
    <property type="project" value="UniProtKB-SubCell"/>
</dbReference>
<dbReference type="InterPro" id="IPR035434">
    <property type="entry name" value="GCL_bact_plant"/>
</dbReference>
<keyword evidence="14" id="KW-1015">Disulfide bond</keyword>
<dbReference type="GO" id="GO:0004357">
    <property type="term" value="F:glutamate-cysteine ligase activity"/>
    <property type="evidence" value="ECO:0007669"/>
    <property type="project" value="UniProtKB-EC"/>
</dbReference>
<dbReference type="Gene3D" id="3.30.590.20">
    <property type="match status" value="1"/>
</dbReference>
<dbReference type="GO" id="GO:0005634">
    <property type="term" value="C:nucleus"/>
    <property type="evidence" value="ECO:0007669"/>
    <property type="project" value="UniProtKB-SubCell"/>
</dbReference>
<dbReference type="Pfam" id="PF04107">
    <property type="entry name" value="GCS2"/>
    <property type="match status" value="1"/>
</dbReference>
<keyword evidence="11" id="KW-0809">Transit peptide</keyword>
<dbReference type="GO" id="GO:0003677">
    <property type="term" value="F:DNA binding"/>
    <property type="evidence" value="ECO:0007669"/>
    <property type="project" value="UniProtKB-KW"/>
</dbReference>
<dbReference type="NCBIfam" id="TIGR01436">
    <property type="entry name" value="glu_cys_lig_pln"/>
    <property type="match status" value="1"/>
</dbReference>
<evidence type="ECO:0000313" key="19">
    <source>
        <dbReference type="EMBL" id="CAE6181466.1"/>
    </source>
</evidence>
<evidence type="ECO:0000256" key="7">
    <source>
        <dbReference type="ARBA" id="ARBA00015722"/>
    </source>
</evidence>
<evidence type="ECO:0000256" key="16">
    <source>
        <dbReference type="ARBA" id="ARBA00023242"/>
    </source>
</evidence>
<evidence type="ECO:0000256" key="8">
    <source>
        <dbReference type="ARBA" id="ARBA00022528"/>
    </source>
</evidence>
<dbReference type="CDD" id="cd11378">
    <property type="entry name" value="DUF296"/>
    <property type="match status" value="1"/>
</dbReference>
<evidence type="ECO:0000256" key="12">
    <source>
        <dbReference type="ARBA" id="ARBA00023015"/>
    </source>
</evidence>
<comment type="subunit">
    <text evidence="5">Homodimer or monomer when oxidized or reduced, respectively.</text>
</comment>
<evidence type="ECO:0000256" key="14">
    <source>
        <dbReference type="ARBA" id="ARBA00023157"/>
    </source>
</evidence>
<dbReference type="GO" id="GO:0043436">
    <property type="term" value="P:oxoacid metabolic process"/>
    <property type="evidence" value="ECO:0007669"/>
    <property type="project" value="UniProtKB-ARBA"/>
</dbReference>
<dbReference type="EC" id="6.3.2.2" evidence="6"/>
<proteinExistence type="inferred from homology"/>
<evidence type="ECO:0000256" key="5">
    <source>
        <dbReference type="ARBA" id="ARBA00011153"/>
    </source>
</evidence>
<dbReference type="InterPro" id="IPR005175">
    <property type="entry name" value="PPC_dom"/>
</dbReference>
<evidence type="ECO:0000256" key="9">
    <source>
        <dbReference type="ARBA" id="ARBA00022640"/>
    </source>
</evidence>
<keyword evidence="16" id="KW-0539">Nucleus</keyword>
<keyword evidence="20" id="KW-1185">Reference proteome</keyword>
<evidence type="ECO:0000256" key="2">
    <source>
        <dbReference type="ARBA" id="ARBA00004229"/>
    </source>
</evidence>
<evidence type="ECO:0000256" key="17">
    <source>
        <dbReference type="ARBA" id="ARBA00030585"/>
    </source>
</evidence>
<reference evidence="19" key="1">
    <citation type="submission" date="2021-01" db="EMBL/GenBank/DDBJ databases">
        <authorList>
            <person name="Bezrukov I."/>
        </authorList>
    </citation>
    <scope>NUCLEOTIDE SEQUENCE</scope>
</reference>
<evidence type="ECO:0000256" key="11">
    <source>
        <dbReference type="ARBA" id="ARBA00022946"/>
    </source>
</evidence>
<comment type="pathway">
    <text evidence="3">Sulfur metabolism; glutathione biosynthesis; glutathione from L-cysteine and L-glutamate: step 1/2.</text>
</comment>
<dbReference type="EMBL" id="LR999457">
    <property type="protein sequence ID" value="CAE6181466.1"/>
    <property type="molecule type" value="Genomic_DNA"/>
</dbReference>
<accession>A0A8S2AQN7</accession>
<evidence type="ECO:0000256" key="13">
    <source>
        <dbReference type="ARBA" id="ARBA00023125"/>
    </source>
</evidence>
<name>A0A8S2AQN7_ARAAE</name>
<evidence type="ECO:0000313" key="20">
    <source>
        <dbReference type="Proteomes" id="UP000682877"/>
    </source>
</evidence>
<keyword evidence="10" id="KW-0317">Glutathione biosynthesis</keyword>
<dbReference type="SUPFAM" id="SSF55931">
    <property type="entry name" value="Glutamine synthetase/guanido kinase"/>
    <property type="match status" value="1"/>
</dbReference>
<evidence type="ECO:0000256" key="6">
    <source>
        <dbReference type="ARBA" id="ARBA00012220"/>
    </source>
</evidence>
<evidence type="ECO:0000256" key="18">
    <source>
        <dbReference type="ARBA" id="ARBA00032122"/>
    </source>
</evidence>
<evidence type="ECO:0000256" key="15">
    <source>
        <dbReference type="ARBA" id="ARBA00023163"/>
    </source>
</evidence>
<dbReference type="InterPro" id="IPR006336">
    <property type="entry name" value="GCS2"/>
</dbReference>
<dbReference type="AlphaFoldDB" id="A0A8S2AQN7"/>
<gene>
    <name evidence="19" type="ORF">AARE701A_LOCUS18694</name>
</gene>
<keyword evidence="13" id="KW-0238">DNA-binding</keyword>
<dbReference type="GO" id="GO:0006750">
    <property type="term" value="P:glutathione biosynthetic process"/>
    <property type="evidence" value="ECO:0007669"/>
    <property type="project" value="UniProtKB-KW"/>
</dbReference>
<dbReference type="InterPro" id="IPR014746">
    <property type="entry name" value="Gln_synth/guanido_kin_cat_dom"/>
</dbReference>
<comment type="similarity">
    <text evidence="4">Belongs to the carboxylate-amine ligase family. Glutamate--cysteine ligase type 2 subfamily.</text>
</comment>
<protein>
    <recommendedName>
        <fullName evidence="7">Glutamate--cysteine ligase, chloroplastic</fullName>
        <ecNumber evidence="6">6.3.2.2</ecNumber>
    </recommendedName>
    <alternativeName>
        <fullName evidence="18">Gamma-ECS</fullName>
    </alternativeName>
    <alternativeName>
        <fullName evidence="17">Gamma-glutamylcysteine synthetase</fullName>
    </alternativeName>
</protein>